<proteinExistence type="predicted"/>
<dbReference type="AlphaFoldDB" id="A0A382WBQ9"/>
<evidence type="ECO:0000313" key="2">
    <source>
        <dbReference type="EMBL" id="SVD55805.1"/>
    </source>
</evidence>
<dbReference type="GO" id="GO:0005509">
    <property type="term" value="F:calcium ion binding"/>
    <property type="evidence" value="ECO:0007669"/>
    <property type="project" value="InterPro"/>
</dbReference>
<dbReference type="EMBL" id="UINC01158324">
    <property type="protein sequence ID" value="SVD55805.1"/>
    <property type="molecule type" value="Genomic_DNA"/>
</dbReference>
<protein>
    <submittedName>
        <fullName evidence="2">Uncharacterized protein</fullName>
    </submittedName>
</protein>
<reference evidence="2" key="1">
    <citation type="submission" date="2018-05" db="EMBL/GenBank/DDBJ databases">
        <authorList>
            <person name="Lanie J.A."/>
            <person name="Ng W.-L."/>
            <person name="Kazmierczak K.M."/>
            <person name="Andrzejewski T.M."/>
            <person name="Davidsen T.M."/>
            <person name="Wayne K.J."/>
            <person name="Tettelin H."/>
            <person name="Glass J.I."/>
            <person name="Rusch D."/>
            <person name="Podicherti R."/>
            <person name="Tsui H.-C.T."/>
            <person name="Winkler M.E."/>
        </authorList>
    </citation>
    <scope>NUCLEOTIDE SEQUENCE</scope>
</reference>
<feature type="non-terminal residue" evidence="2">
    <location>
        <position position="279"/>
    </location>
</feature>
<evidence type="ECO:0000256" key="1">
    <source>
        <dbReference type="SAM" id="MobiDB-lite"/>
    </source>
</evidence>
<dbReference type="InterPro" id="IPR028974">
    <property type="entry name" value="TSP_type-3_rpt"/>
</dbReference>
<accession>A0A382WBQ9</accession>
<name>A0A382WBQ9_9ZZZZ</name>
<dbReference type="SUPFAM" id="SSF103647">
    <property type="entry name" value="TSP type-3 repeat"/>
    <property type="match status" value="1"/>
</dbReference>
<feature type="compositionally biased region" description="Acidic residues" evidence="1">
    <location>
        <begin position="251"/>
        <end position="267"/>
    </location>
</feature>
<dbReference type="Gene3D" id="4.10.1080.10">
    <property type="entry name" value="TSP type-3 repeat"/>
    <property type="match status" value="1"/>
</dbReference>
<organism evidence="2">
    <name type="scientific">marine metagenome</name>
    <dbReference type="NCBI Taxonomy" id="408172"/>
    <lineage>
        <taxon>unclassified sequences</taxon>
        <taxon>metagenomes</taxon>
        <taxon>ecological metagenomes</taxon>
    </lineage>
</organism>
<sequence length="279" mass="29126">LGVELRIDACDCDGNFADCAGECNGSNVEDNCGTCDADSSNDCLLDCEGNWGGNAPTDCPQNSSEQAAYYFSSVTLDGQTLTSADVIIAKNEASGIIVGYGVYGNAGSGYTEVFVYGEISSFDEYFGTEGYMLFGQTPQFYVNDVKANYVAADGTILQEIPAFNSPSVHTDLTLNLVTDCNSDMGGVAVNSGLCGDCWGGNTWLAENYMDPDSDGVCNNGAANGDYDNCPNTPNTDQADCDGDAEGKGDACDADDDNDGALDDDDSDDCNANLCNDDDG</sequence>
<feature type="region of interest" description="Disordered" evidence="1">
    <location>
        <begin position="235"/>
        <end position="267"/>
    </location>
</feature>
<feature type="non-terminal residue" evidence="2">
    <location>
        <position position="1"/>
    </location>
</feature>
<gene>
    <name evidence="2" type="ORF">METZ01_LOCUS408659</name>
</gene>